<dbReference type="EMBL" id="VOFY01000019">
    <property type="protein sequence ID" value="KAA8582443.1"/>
    <property type="molecule type" value="Genomic_DNA"/>
</dbReference>
<name>A0A5J5CNT1_9PERO</name>
<evidence type="ECO:0000313" key="1">
    <source>
        <dbReference type="EMBL" id="KAA8582443.1"/>
    </source>
</evidence>
<dbReference type="Proteomes" id="UP000327493">
    <property type="component" value="Chromosome 19"/>
</dbReference>
<keyword evidence="2" id="KW-1185">Reference proteome</keyword>
<organism evidence="1 2">
    <name type="scientific">Etheostoma spectabile</name>
    <name type="common">orangethroat darter</name>
    <dbReference type="NCBI Taxonomy" id="54343"/>
    <lineage>
        <taxon>Eukaryota</taxon>
        <taxon>Metazoa</taxon>
        <taxon>Chordata</taxon>
        <taxon>Craniata</taxon>
        <taxon>Vertebrata</taxon>
        <taxon>Euteleostomi</taxon>
        <taxon>Actinopterygii</taxon>
        <taxon>Neopterygii</taxon>
        <taxon>Teleostei</taxon>
        <taxon>Neoteleostei</taxon>
        <taxon>Acanthomorphata</taxon>
        <taxon>Eupercaria</taxon>
        <taxon>Perciformes</taxon>
        <taxon>Percoidei</taxon>
        <taxon>Percidae</taxon>
        <taxon>Etheostomatinae</taxon>
        <taxon>Etheostoma</taxon>
    </lineage>
</organism>
<evidence type="ECO:0000313" key="2">
    <source>
        <dbReference type="Proteomes" id="UP000327493"/>
    </source>
</evidence>
<sequence length="241" mass="27136">MVLHVLSDACILQLPSKSTVIQISLDSTRCLRATRRREARCCRGPATRPAMPRYILLHSEMPRYILLHSEMPCYILLHSEIHRYILLHVLRCRYILQHVLRCPVTSCYTLRCPVTSCYTLRCLLQVICPSPLPLSPVSLLILAAQEHLALKQPNKRATGRRGGSERKGMINVTRSTFPNVAQIPFSSRLTFCVERTPGLQVWKSYRVSCTEPMLKASRLHPIPTLTLSAAVPASSGDSSFC</sequence>
<gene>
    <name evidence="1" type="ORF">FQN60_006114</name>
</gene>
<comment type="caution">
    <text evidence="1">The sequence shown here is derived from an EMBL/GenBank/DDBJ whole genome shotgun (WGS) entry which is preliminary data.</text>
</comment>
<dbReference type="AlphaFoldDB" id="A0A5J5CNT1"/>
<proteinExistence type="predicted"/>
<protein>
    <submittedName>
        <fullName evidence="1">Uncharacterized protein</fullName>
    </submittedName>
</protein>
<reference evidence="1 2" key="1">
    <citation type="submission" date="2019-08" db="EMBL/GenBank/DDBJ databases">
        <title>A chromosome-level genome assembly, high-density linkage maps, and genome scans reveal the genomic architecture of hybrid incompatibilities underlying speciation via character displacement in darters (Percidae: Etheostominae).</title>
        <authorList>
            <person name="Moran R.L."/>
            <person name="Catchen J.M."/>
            <person name="Fuller R.C."/>
        </authorList>
    </citation>
    <scope>NUCLEOTIDE SEQUENCE [LARGE SCALE GENOMIC DNA]</scope>
    <source>
        <strain evidence="1">EspeVRDwgs_2016</strain>
        <tissue evidence="1">Muscle</tissue>
    </source>
</reference>
<accession>A0A5J5CNT1</accession>